<feature type="compositionally biased region" description="Basic and acidic residues" evidence="1">
    <location>
        <begin position="252"/>
        <end position="264"/>
    </location>
</feature>
<dbReference type="EMBL" id="LR031876">
    <property type="protein sequence ID" value="VDD39158.1"/>
    <property type="molecule type" value="Genomic_DNA"/>
</dbReference>
<feature type="compositionally biased region" description="Basic and acidic residues" evidence="1">
    <location>
        <begin position="305"/>
        <end position="325"/>
    </location>
</feature>
<dbReference type="InterPro" id="IPR048972">
    <property type="entry name" value="PMI1_PMIR1-2_C"/>
</dbReference>
<dbReference type="PANTHER" id="PTHR33414">
    <property type="entry name" value="PROTEIN PLASTID MOVEMENT IMPAIRED 1-RELATED 1"/>
    <property type="match status" value="1"/>
</dbReference>
<protein>
    <recommendedName>
        <fullName evidence="2">C2 NT-type domain-containing protein</fullName>
    </recommendedName>
</protein>
<feature type="domain" description="C2 NT-type" evidence="2">
    <location>
        <begin position="78"/>
        <end position="227"/>
    </location>
</feature>
<proteinExistence type="predicted"/>
<gene>
    <name evidence="3" type="ORF">BOLC7T44718H</name>
</gene>
<feature type="region of interest" description="Disordered" evidence="1">
    <location>
        <begin position="288"/>
        <end position="325"/>
    </location>
</feature>
<dbReference type="InterPro" id="IPR019448">
    <property type="entry name" value="NT-C2"/>
</dbReference>
<name>A0A3P6EHA3_BRAOL</name>
<dbReference type="Pfam" id="PF10358">
    <property type="entry name" value="NT-C2"/>
    <property type="match status" value="1"/>
</dbReference>
<reference evidence="3" key="1">
    <citation type="submission" date="2018-11" db="EMBL/GenBank/DDBJ databases">
        <authorList>
            <consortium name="Genoscope - CEA"/>
            <person name="William W."/>
        </authorList>
    </citation>
    <scope>NUCLEOTIDE SEQUENCE</scope>
</reference>
<dbReference type="PROSITE" id="PS00139">
    <property type="entry name" value="THIOL_PROTEASE_CYS"/>
    <property type="match status" value="1"/>
</dbReference>
<dbReference type="PROSITE" id="PS51840">
    <property type="entry name" value="C2_NT"/>
    <property type="match status" value="1"/>
</dbReference>
<dbReference type="AlphaFoldDB" id="A0A3P6EHA3"/>
<organism evidence="3">
    <name type="scientific">Brassica oleracea</name>
    <name type="common">Wild cabbage</name>
    <dbReference type="NCBI Taxonomy" id="3712"/>
    <lineage>
        <taxon>Eukaryota</taxon>
        <taxon>Viridiplantae</taxon>
        <taxon>Streptophyta</taxon>
        <taxon>Embryophyta</taxon>
        <taxon>Tracheophyta</taxon>
        <taxon>Spermatophyta</taxon>
        <taxon>Magnoliopsida</taxon>
        <taxon>eudicotyledons</taxon>
        <taxon>Gunneridae</taxon>
        <taxon>Pentapetalae</taxon>
        <taxon>rosids</taxon>
        <taxon>malvids</taxon>
        <taxon>Brassicales</taxon>
        <taxon>Brassicaceae</taxon>
        <taxon>Brassiceae</taxon>
        <taxon>Brassica</taxon>
    </lineage>
</organism>
<evidence type="ECO:0000259" key="2">
    <source>
        <dbReference type="PROSITE" id="PS51840"/>
    </source>
</evidence>
<evidence type="ECO:0000313" key="3">
    <source>
        <dbReference type="EMBL" id="VDD39158.1"/>
    </source>
</evidence>
<dbReference type="InterPro" id="IPR000169">
    <property type="entry name" value="Pept_cys_AS"/>
</dbReference>
<dbReference type="Pfam" id="PF21745">
    <property type="entry name" value="PMI1_PMIR1-2_C"/>
    <property type="match status" value="2"/>
</dbReference>
<feature type="region of interest" description="Disordered" evidence="1">
    <location>
        <begin position="32"/>
        <end position="57"/>
    </location>
</feature>
<accession>A0A3P6EHA3</accession>
<evidence type="ECO:0000256" key="1">
    <source>
        <dbReference type="SAM" id="MobiDB-lite"/>
    </source>
</evidence>
<dbReference type="PANTHER" id="PTHR33414:SF10">
    <property type="entry name" value="PROTEIN PLASTID MOVEMENT IMPAIRED 1-RELATED 2"/>
    <property type="match status" value="1"/>
</dbReference>
<sequence>MSSNDREDSYNGQLLRDIKEVSKALYLHNAPQRPLLSLPPPVRSRSVSKGTTESGVLLPSKKKKSSVSWDWKKPLKAIAHLGQRRFDVCFHLHVHSIEGLPSNLDGTKLVVQWKRKEEVMSTQPYNVLQGTATFEETLTHRCSVYGSKHGPHRSAKYDQKLFLVCVSPVDAPWLVLGKHWVDLARILPLSLEEMEGARSSRKWNTSFKLSGVAADSAVLNLSFDYSVVTSSVCDSASGGNVMLKRVGSVPSMERRSSPVDDGKVSHQLSPNLSLDLSRSVDLLYEKLDERNQERSTGTKVEQGVETDRQEDDSKNTGKEVGERTDSKEIEIIDVYELLKDEDEDAEETCFVDQLPVAELKSSDSVEIKSSSAIDDSTEDLEVKSSYKAAQVLTKSRSLDDITESVANDFLNMLELEESSYVYTSDGEPTSPREYLLREFEKEALASGNCLLEYVSDIDEEPNDFSFSSSSVSEGKSQLLISRRNAKELEDLETETLMREWDLDDNSFNDSLCVCSDGFGSPIELPVDERPLGDNVGPFVWTKGGGCIRSMSPLLFRKCKDASRLIMQVSVPVVLVPELGSGVLEILQSLAASGIEGLCSEINALMPLEDIVGKKLHEVIEDTTLERFRCFLPLNVHDCSSKENLGAFGSNMCSGYVPLDTLASLAMDGIEILSVEGLKIQCSMSDQDPPSVTAAKPMDHSEALELISFSLTLDEWLRLDHRNSDTEDTSRNKLTLALRVLLRDLSRYNEPVGASMLALIQVERSLVSSNPPLCSLVQGEFFGNDTHLRRITDIGLAGLKTEPGVDHPWCTKTQQESGSCWLLASGTGKTINCQASKSKAIIVSNPQATRKNLDTLWSITIDSRHNQEGDLSSSASFVPLTRNSDVIFSDEITKGL</sequence>
<feature type="region of interest" description="Disordered" evidence="1">
    <location>
        <begin position="247"/>
        <end position="270"/>
    </location>
</feature>
<dbReference type="InterPro" id="IPR039614">
    <property type="entry name" value="PMI1-like"/>
</dbReference>